<evidence type="ECO:0000313" key="2">
    <source>
        <dbReference type="Proteomes" id="UP001301958"/>
    </source>
</evidence>
<feature type="non-terminal residue" evidence="1">
    <location>
        <position position="73"/>
    </location>
</feature>
<evidence type="ECO:0000313" key="1">
    <source>
        <dbReference type="EMBL" id="KAK4222929.1"/>
    </source>
</evidence>
<organism evidence="1 2">
    <name type="scientific">Podospora fimiseda</name>
    <dbReference type="NCBI Taxonomy" id="252190"/>
    <lineage>
        <taxon>Eukaryota</taxon>
        <taxon>Fungi</taxon>
        <taxon>Dikarya</taxon>
        <taxon>Ascomycota</taxon>
        <taxon>Pezizomycotina</taxon>
        <taxon>Sordariomycetes</taxon>
        <taxon>Sordariomycetidae</taxon>
        <taxon>Sordariales</taxon>
        <taxon>Podosporaceae</taxon>
        <taxon>Podospora</taxon>
    </lineage>
</organism>
<reference evidence="1" key="1">
    <citation type="journal article" date="2023" name="Mol. Phylogenet. Evol.">
        <title>Genome-scale phylogeny and comparative genomics of the fungal order Sordariales.</title>
        <authorList>
            <person name="Hensen N."/>
            <person name="Bonometti L."/>
            <person name="Westerberg I."/>
            <person name="Brannstrom I.O."/>
            <person name="Guillou S."/>
            <person name="Cros-Aarteil S."/>
            <person name="Calhoun S."/>
            <person name="Haridas S."/>
            <person name="Kuo A."/>
            <person name="Mondo S."/>
            <person name="Pangilinan J."/>
            <person name="Riley R."/>
            <person name="LaButti K."/>
            <person name="Andreopoulos B."/>
            <person name="Lipzen A."/>
            <person name="Chen C."/>
            <person name="Yan M."/>
            <person name="Daum C."/>
            <person name="Ng V."/>
            <person name="Clum A."/>
            <person name="Steindorff A."/>
            <person name="Ohm R.A."/>
            <person name="Martin F."/>
            <person name="Silar P."/>
            <person name="Natvig D.O."/>
            <person name="Lalanne C."/>
            <person name="Gautier V."/>
            <person name="Ament-Velasquez S.L."/>
            <person name="Kruys A."/>
            <person name="Hutchinson M.I."/>
            <person name="Powell A.J."/>
            <person name="Barry K."/>
            <person name="Miller A.N."/>
            <person name="Grigoriev I.V."/>
            <person name="Debuchy R."/>
            <person name="Gladieux P."/>
            <person name="Hiltunen Thoren M."/>
            <person name="Johannesson H."/>
        </authorList>
    </citation>
    <scope>NUCLEOTIDE SEQUENCE</scope>
    <source>
        <strain evidence="1">CBS 990.96</strain>
    </source>
</reference>
<accession>A0AAN6YPI8</accession>
<reference evidence="1" key="2">
    <citation type="submission" date="2023-05" db="EMBL/GenBank/DDBJ databases">
        <authorList>
            <consortium name="Lawrence Berkeley National Laboratory"/>
            <person name="Steindorff A."/>
            <person name="Hensen N."/>
            <person name="Bonometti L."/>
            <person name="Westerberg I."/>
            <person name="Brannstrom I.O."/>
            <person name="Guillou S."/>
            <person name="Cros-Aarteil S."/>
            <person name="Calhoun S."/>
            <person name="Haridas S."/>
            <person name="Kuo A."/>
            <person name="Mondo S."/>
            <person name="Pangilinan J."/>
            <person name="Riley R."/>
            <person name="Labutti K."/>
            <person name="Andreopoulos B."/>
            <person name="Lipzen A."/>
            <person name="Chen C."/>
            <person name="Yanf M."/>
            <person name="Daum C."/>
            <person name="Ng V."/>
            <person name="Clum A."/>
            <person name="Ohm R."/>
            <person name="Martin F."/>
            <person name="Silar P."/>
            <person name="Natvig D."/>
            <person name="Lalanne C."/>
            <person name="Gautier V."/>
            <person name="Ament-Velasquez S.L."/>
            <person name="Kruys A."/>
            <person name="Hutchinson M.I."/>
            <person name="Powell A.J."/>
            <person name="Barry K."/>
            <person name="Miller A.N."/>
            <person name="Grigoriev I.V."/>
            <person name="Debuchy R."/>
            <person name="Gladieux P."/>
            <person name="Thoren M.H."/>
            <person name="Johannesson H."/>
        </authorList>
    </citation>
    <scope>NUCLEOTIDE SEQUENCE</scope>
    <source>
        <strain evidence="1">CBS 990.96</strain>
    </source>
</reference>
<proteinExistence type="predicted"/>
<dbReference type="Proteomes" id="UP001301958">
    <property type="component" value="Unassembled WGS sequence"/>
</dbReference>
<comment type="caution">
    <text evidence="1">The sequence shown here is derived from an EMBL/GenBank/DDBJ whole genome shotgun (WGS) entry which is preliminary data.</text>
</comment>
<keyword evidence="2" id="KW-1185">Reference proteome</keyword>
<name>A0AAN6YPI8_9PEZI</name>
<gene>
    <name evidence="1" type="ORF">QBC38DRAFT_345586</name>
</gene>
<protein>
    <submittedName>
        <fullName evidence="1">Uncharacterized protein</fullName>
    </submittedName>
</protein>
<feature type="non-terminal residue" evidence="1">
    <location>
        <position position="1"/>
    </location>
</feature>
<sequence length="73" mass="8022">ICDSVTKWEETTITSVPQTLITIINSYTYTLRSLTGPTPTSYPATITTSVTFHSTAEHRMTFADGQSSTSWTS</sequence>
<dbReference type="EMBL" id="MU865447">
    <property type="protein sequence ID" value="KAK4222929.1"/>
    <property type="molecule type" value="Genomic_DNA"/>
</dbReference>
<dbReference type="AlphaFoldDB" id="A0AAN6YPI8"/>